<dbReference type="EMBL" id="REFR01000010">
    <property type="protein sequence ID" value="RMB08972.1"/>
    <property type="molecule type" value="Genomic_DNA"/>
</dbReference>
<dbReference type="InParanoid" id="A0A3M0CI25"/>
<evidence type="ECO:0000313" key="3">
    <source>
        <dbReference type="Proteomes" id="UP000271227"/>
    </source>
</evidence>
<dbReference type="SUPFAM" id="SSF160214">
    <property type="entry name" value="FlaG-like"/>
    <property type="match status" value="1"/>
</dbReference>
<reference evidence="2 3" key="1">
    <citation type="submission" date="2018-10" db="EMBL/GenBank/DDBJ databases">
        <title>Genomic Encyclopedia of Archaeal and Bacterial Type Strains, Phase II (KMG-II): from individual species to whole genera.</title>
        <authorList>
            <person name="Goeker M."/>
        </authorList>
    </citation>
    <scope>NUCLEOTIDE SEQUENCE [LARGE SCALE GENOMIC DNA]</scope>
    <source>
        <strain evidence="2 3">DSM 25217</strain>
    </source>
</reference>
<accession>A0A3M0CI25</accession>
<dbReference type="Gene3D" id="3.30.160.170">
    <property type="entry name" value="FlaG-like"/>
    <property type="match status" value="1"/>
</dbReference>
<keyword evidence="2" id="KW-0282">Flagellum</keyword>
<dbReference type="AlphaFoldDB" id="A0A3M0CI25"/>
<dbReference type="PANTHER" id="PTHR37166">
    <property type="entry name" value="PROTEIN FLAG"/>
    <property type="match status" value="1"/>
</dbReference>
<organism evidence="2 3">
    <name type="scientific">Eilatimonas milleporae</name>
    <dbReference type="NCBI Taxonomy" id="911205"/>
    <lineage>
        <taxon>Bacteria</taxon>
        <taxon>Pseudomonadati</taxon>
        <taxon>Pseudomonadota</taxon>
        <taxon>Alphaproteobacteria</taxon>
        <taxon>Kordiimonadales</taxon>
        <taxon>Kordiimonadaceae</taxon>
        <taxon>Eilatimonas</taxon>
    </lineage>
</organism>
<comment type="caution">
    <text evidence="2">The sequence shown here is derived from an EMBL/GenBank/DDBJ whole genome shotgun (WGS) entry which is preliminary data.</text>
</comment>
<dbReference type="RefSeq" id="WP_170163699.1">
    <property type="nucleotide sequence ID" value="NZ_REFR01000010.1"/>
</dbReference>
<gene>
    <name evidence="2" type="ORF">BXY39_1619</name>
</gene>
<sequence length="153" mass="16545">MNEITNAAPAAQVVNLRSDLARSEANGPADAPSAAPSETPGQTVLPVSRPENQGQDTASQAPADTPQNDQSSQQEDRDPFERAAETLEAFLPQADQIPNTRLRIDLDDDTGQFIYQSIDRDSGEVVRQFPPEELLNVLSAFRDVEGLAVDDEA</sequence>
<keyword evidence="3" id="KW-1185">Reference proteome</keyword>
<protein>
    <submittedName>
        <fullName evidence="2">Flagellar protein FlaG</fullName>
    </submittedName>
</protein>
<name>A0A3M0CI25_9PROT</name>
<feature type="compositionally biased region" description="Polar residues" evidence="1">
    <location>
        <begin position="50"/>
        <end position="73"/>
    </location>
</feature>
<dbReference type="Pfam" id="PF03646">
    <property type="entry name" value="FlaG"/>
    <property type="match status" value="1"/>
</dbReference>
<keyword evidence="2" id="KW-0969">Cilium</keyword>
<keyword evidence="2" id="KW-0966">Cell projection</keyword>
<dbReference type="PANTHER" id="PTHR37166:SF1">
    <property type="entry name" value="PROTEIN FLAG"/>
    <property type="match status" value="1"/>
</dbReference>
<evidence type="ECO:0000313" key="2">
    <source>
        <dbReference type="EMBL" id="RMB08972.1"/>
    </source>
</evidence>
<feature type="region of interest" description="Disordered" evidence="1">
    <location>
        <begin position="18"/>
        <end position="82"/>
    </location>
</feature>
<proteinExistence type="predicted"/>
<dbReference type="InterPro" id="IPR035924">
    <property type="entry name" value="FlaG-like_sf"/>
</dbReference>
<dbReference type="Proteomes" id="UP000271227">
    <property type="component" value="Unassembled WGS sequence"/>
</dbReference>
<evidence type="ECO:0000256" key="1">
    <source>
        <dbReference type="SAM" id="MobiDB-lite"/>
    </source>
</evidence>
<dbReference type="InterPro" id="IPR005186">
    <property type="entry name" value="FlaG"/>
</dbReference>